<dbReference type="eggNOG" id="KOG2521">
    <property type="taxonomic scope" value="Eukaryota"/>
</dbReference>
<evidence type="ECO:0000256" key="6">
    <source>
        <dbReference type="ARBA" id="ARBA00034303"/>
    </source>
</evidence>
<dbReference type="Pfam" id="PF05705">
    <property type="entry name" value="DUF829"/>
    <property type="match status" value="1"/>
</dbReference>
<dbReference type="PANTHER" id="PTHR12265">
    <property type="entry name" value="TRANSMEMBRANE PROTEIN 53"/>
    <property type="match status" value="1"/>
</dbReference>
<organism evidence="7 8">
    <name type="scientific">Beauveria bassiana D1-5</name>
    <dbReference type="NCBI Taxonomy" id="1245745"/>
    <lineage>
        <taxon>Eukaryota</taxon>
        <taxon>Fungi</taxon>
        <taxon>Dikarya</taxon>
        <taxon>Ascomycota</taxon>
        <taxon>Pezizomycotina</taxon>
        <taxon>Sordariomycetes</taxon>
        <taxon>Hypocreomycetidae</taxon>
        <taxon>Hypocreales</taxon>
        <taxon>Cordycipitaceae</taxon>
        <taxon>Beauveria</taxon>
    </lineage>
</organism>
<dbReference type="GO" id="GO:0005640">
    <property type="term" value="C:nuclear outer membrane"/>
    <property type="evidence" value="ECO:0007669"/>
    <property type="project" value="UniProtKB-SubCell"/>
</dbReference>
<comment type="subcellular location">
    <subcellularLocation>
        <location evidence="6">Nucleus outer membrane</location>
        <topology evidence="6">Single-pass membrane protein</topology>
    </subcellularLocation>
</comment>
<evidence type="ECO:0000256" key="5">
    <source>
        <dbReference type="ARBA" id="ARBA00023242"/>
    </source>
</evidence>
<sequence length="295" mass="32340">MQSATSNPGLDLAVSIGSGIYLYDPPAKPTASDPALIILSTWLGGATPRRISKYVAGYHELYSNSAILVLTTKIADITVLPSSALHARLQPARMTIRRILSSLSNNSTPSILLHVFSHGGCNTALQLMHSLQNEPVLDYTVDFASHLYGIIFDCCPGDGSFNRAYKAAAASLPDAFLPQSIGRMLLIPLISTITFLQCIGGMKSITDLRRELNDPGVFGTSARRLYLYSSGDQMVQWQDVEAHLEAARSVSDHPVTGLRFTESGHCAIIRDHAEDYWNAINDFWQTQIYKPQSRL</sequence>
<dbReference type="PANTHER" id="PTHR12265:SF30">
    <property type="entry name" value="TRANSMEMBRANE PROTEIN 53"/>
    <property type="match status" value="1"/>
</dbReference>
<dbReference type="AlphaFoldDB" id="A0A0A2VSD7"/>
<accession>A0A0A2VSD7</accession>
<dbReference type="Proteomes" id="UP000030106">
    <property type="component" value="Unassembled WGS sequence"/>
</dbReference>
<evidence type="ECO:0000256" key="3">
    <source>
        <dbReference type="ARBA" id="ARBA00022989"/>
    </source>
</evidence>
<evidence type="ECO:0000256" key="1">
    <source>
        <dbReference type="ARBA" id="ARBA00007387"/>
    </source>
</evidence>
<gene>
    <name evidence="7" type="ORF">BBAD15_g5396</name>
</gene>
<dbReference type="HOGENOM" id="CLU_036503_0_0_1"/>
<dbReference type="EMBL" id="ANFO01000478">
    <property type="protein sequence ID" value="KGQ09262.1"/>
    <property type="molecule type" value="Genomic_DNA"/>
</dbReference>
<dbReference type="InterPro" id="IPR029058">
    <property type="entry name" value="AB_hydrolase_fold"/>
</dbReference>
<keyword evidence="5" id="KW-0539">Nucleus</keyword>
<evidence type="ECO:0000313" key="7">
    <source>
        <dbReference type="EMBL" id="KGQ09262.1"/>
    </source>
</evidence>
<dbReference type="SUPFAM" id="SSF53474">
    <property type="entry name" value="alpha/beta-Hydrolases"/>
    <property type="match status" value="1"/>
</dbReference>
<evidence type="ECO:0000256" key="2">
    <source>
        <dbReference type="ARBA" id="ARBA00022692"/>
    </source>
</evidence>
<proteinExistence type="inferred from homology"/>
<dbReference type="InterPro" id="IPR008547">
    <property type="entry name" value="DUF829_TMEM53"/>
</dbReference>
<reference evidence="7 8" key="1">
    <citation type="submission" date="2012-10" db="EMBL/GenBank/DDBJ databases">
        <title>Genome sequencing and analysis of entomopathogenic fungi Beauveria bassiana D1-5.</title>
        <authorList>
            <person name="Li Q."/>
            <person name="Wang L."/>
            <person name="Zhang Z."/>
            <person name="Wang Q."/>
            <person name="Ren J."/>
            <person name="Wang M."/>
            <person name="Xu W."/>
            <person name="Wang J."/>
            <person name="Lu Y."/>
            <person name="Du Q."/>
            <person name="Sun Z."/>
        </authorList>
    </citation>
    <scope>NUCLEOTIDE SEQUENCE [LARGE SCALE GENOMIC DNA]</scope>
    <source>
        <strain evidence="7 8">D1-5</strain>
    </source>
</reference>
<dbReference type="OrthoDB" id="77878at2759"/>
<name>A0A0A2VSD7_BEABA</name>
<comment type="similarity">
    <text evidence="1">Belongs to the TMEM53 family.</text>
</comment>
<comment type="caution">
    <text evidence="7">The sequence shown here is derived from an EMBL/GenBank/DDBJ whole genome shotgun (WGS) entry which is preliminary data.</text>
</comment>
<keyword evidence="3" id="KW-1133">Transmembrane helix</keyword>
<evidence type="ECO:0000256" key="4">
    <source>
        <dbReference type="ARBA" id="ARBA00023136"/>
    </source>
</evidence>
<evidence type="ECO:0000313" key="8">
    <source>
        <dbReference type="Proteomes" id="UP000030106"/>
    </source>
</evidence>
<protein>
    <submittedName>
        <fullName evidence="7">Transmembrane protein 53</fullName>
    </submittedName>
</protein>
<keyword evidence="2 7" id="KW-0812">Transmembrane</keyword>
<keyword evidence="4" id="KW-0472">Membrane</keyword>